<sequence>MWYDKWGNYKDGILQPFIMSCHLPSLPSLPEIPDSVSIVGKKCQKITNNMKIMYRNSTKREDFAVCVKGLDFLLEDLSVRLVEWIELLDILGAKKIFSTN</sequence>
<comment type="caution">
    <text evidence="1">The sequence shown here is derived from an EMBL/GenBank/DDBJ whole genome shotgun (WGS) entry which is preliminary data.</text>
</comment>
<proteinExistence type="predicted"/>
<gene>
    <name evidence="1" type="ORF">CEXT_153611</name>
</gene>
<keyword evidence="2" id="KW-1185">Reference proteome</keyword>
<dbReference type="AlphaFoldDB" id="A0AAV4RY11"/>
<evidence type="ECO:0000313" key="1">
    <source>
        <dbReference type="EMBL" id="GIY25367.1"/>
    </source>
</evidence>
<dbReference type="EMBL" id="BPLR01008528">
    <property type="protein sequence ID" value="GIY25367.1"/>
    <property type="molecule type" value="Genomic_DNA"/>
</dbReference>
<evidence type="ECO:0000313" key="2">
    <source>
        <dbReference type="Proteomes" id="UP001054945"/>
    </source>
</evidence>
<accession>A0AAV4RY11</accession>
<reference evidence="1 2" key="1">
    <citation type="submission" date="2021-06" db="EMBL/GenBank/DDBJ databases">
        <title>Caerostris extrusa draft genome.</title>
        <authorList>
            <person name="Kono N."/>
            <person name="Arakawa K."/>
        </authorList>
    </citation>
    <scope>NUCLEOTIDE SEQUENCE [LARGE SCALE GENOMIC DNA]</scope>
</reference>
<name>A0AAV4RY11_CAEEX</name>
<protein>
    <submittedName>
        <fullName evidence="1">Uncharacterized protein</fullName>
    </submittedName>
</protein>
<dbReference type="Proteomes" id="UP001054945">
    <property type="component" value="Unassembled WGS sequence"/>
</dbReference>
<organism evidence="1 2">
    <name type="scientific">Caerostris extrusa</name>
    <name type="common">Bark spider</name>
    <name type="synonym">Caerostris bankana</name>
    <dbReference type="NCBI Taxonomy" id="172846"/>
    <lineage>
        <taxon>Eukaryota</taxon>
        <taxon>Metazoa</taxon>
        <taxon>Ecdysozoa</taxon>
        <taxon>Arthropoda</taxon>
        <taxon>Chelicerata</taxon>
        <taxon>Arachnida</taxon>
        <taxon>Araneae</taxon>
        <taxon>Araneomorphae</taxon>
        <taxon>Entelegynae</taxon>
        <taxon>Araneoidea</taxon>
        <taxon>Araneidae</taxon>
        <taxon>Caerostris</taxon>
    </lineage>
</organism>